<evidence type="ECO:0000256" key="6">
    <source>
        <dbReference type="ARBA" id="ARBA00023163"/>
    </source>
</evidence>
<gene>
    <name evidence="12" type="primary">SKN7</name>
    <name evidence="12" type="ORF">OC846_001708</name>
</gene>
<reference evidence="12" key="1">
    <citation type="journal article" date="2023" name="PhytoFront">
        <title>Draft Genome Resources of Seven Strains of Tilletia horrida, Causal Agent of Kernel Smut of Rice.</title>
        <authorList>
            <person name="Khanal S."/>
            <person name="Antony Babu S."/>
            <person name="Zhou X.G."/>
        </authorList>
    </citation>
    <scope>NUCLEOTIDE SEQUENCE</scope>
    <source>
        <strain evidence="12">TX6</strain>
    </source>
</reference>
<feature type="region of interest" description="Disordered" evidence="10">
    <location>
        <begin position="1"/>
        <end position="137"/>
    </location>
</feature>
<feature type="region of interest" description="Disordered" evidence="10">
    <location>
        <begin position="774"/>
        <end position="793"/>
    </location>
</feature>
<feature type="compositionally biased region" description="Low complexity" evidence="10">
    <location>
        <begin position="490"/>
        <end position="511"/>
    </location>
</feature>
<dbReference type="GO" id="GO:0003700">
    <property type="term" value="F:DNA-binding transcription factor activity"/>
    <property type="evidence" value="ECO:0007669"/>
    <property type="project" value="InterPro"/>
</dbReference>
<feature type="compositionally biased region" description="Basic and acidic residues" evidence="10">
    <location>
        <begin position="729"/>
        <end position="741"/>
    </location>
</feature>
<accession>A0AAN6GSA4</accession>
<evidence type="ECO:0000259" key="11">
    <source>
        <dbReference type="PROSITE" id="PS50110"/>
    </source>
</evidence>
<dbReference type="GO" id="GO:0000160">
    <property type="term" value="P:phosphorelay signal transduction system"/>
    <property type="evidence" value="ECO:0007669"/>
    <property type="project" value="UniProtKB-KW"/>
</dbReference>
<feature type="compositionally biased region" description="Polar residues" evidence="10">
    <location>
        <begin position="76"/>
        <end position="86"/>
    </location>
</feature>
<feature type="compositionally biased region" description="Low complexity" evidence="10">
    <location>
        <begin position="1106"/>
        <end position="1118"/>
    </location>
</feature>
<feature type="compositionally biased region" description="Low complexity" evidence="10">
    <location>
        <begin position="107"/>
        <end position="117"/>
    </location>
</feature>
<feature type="compositionally biased region" description="Polar residues" evidence="10">
    <location>
        <begin position="550"/>
        <end position="560"/>
    </location>
</feature>
<sequence length="1161" mass="121206">MSHPHHHHYQQQQGGPGGVGGSSGSGSYPHQQQQQHQHQMYNQQLHHSFQQQQSSTTPGLVPPQNMVAAGGFFAPSGNQAQIQSQHAAMMMPPPPTTPASMQPRHPQQQQQQQQQQQHMGPPLPPSHQLPHGVGSLGIGLQLGASGLVEGHMPLGGYPMPPPPSSNSSDRTGMGPSNSGSANMILPPLPSKGASDFVKKLFTLRSGSSRSSMLEDELYEPIVSWTPAGDSFVVKNMNDFTKHVLPRHFRHSNFASFVRQLNKYDFHKVKSANASASGASLDDLMMDPLGANNPNISASGDQIWEFKHPDFIRGREDLLENVKRKAPTGKKLKGPGDGDREGSPTMFDNNPHEIANRAAEGYSELKGQVATLTAVQEQMNRHIDGLTKQYQGIIGEMLTWQRNMVQQDQLMQNLIQYLMNMENERGKEAKQVEDGGVGLRQQILPTSAGGSSSMEGPFIGAQEARQLIGSYADVASASFSQMSEITRRIQEQQTQQAASSSGASGSSTEVGSGQNGQQKHPRAGGPGSLKRSVSPGTASTPPPASTDEHSSGGQDTNTNATLPEIKQRRHGFSTGSAGSPTTSSPGQPQQQPSPSLFLHPPHFNDDGAGEIFNPNSVFGSGPATSSLAAAAASGGLDASQLEAAGLRVFTVGTLQPREDGGGDPFTNLAGHNTNPITDMNGKGDGGAAGPAPTPGSGASGGSNGTPSSSAASTASPADGGLKRLVPTLEELPKDMPRLDRRASLFPPTAGGPGVGTTKSPTPEAESLLTIGNANGGGGGGGESTPAGTTTPGGSFLRVRRSTYVPGWAVPPRVLLVDDDAVCRKLSSKFLQVFGCAIDVAVDGVNAVNKMNLEKYDLVLMDIVMPNLDGVSATSLIRQFDPRTPIISMTSNSQPNELLTYMANGMTDVLPKPFTKEGLLNMLEKHLIHLKTVTQMEQIPRQMGLGSLPEGALQSMISNAASLAPGLVAGGMMSGNGNGMMNFSFGGGGGGGGGDSQQFMGVAGPSSQQLVTHQQQMQLNSSAVHDEDEDGSLNPLASLGFSDSQYIEMLQNFIASGSVTDSGQGEMTSSLAHAVGASASLGEGQGGARRPSQAVLAPMATQFSPLMGSSQGGSTSSVSAGKKRKSDAPAGSIPEVSAAEEEGSSAKMKENGGRKRQRIVGSS</sequence>
<feature type="domain" description="Response regulatory" evidence="11">
    <location>
        <begin position="811"/>
        <end position="925"/>
    </location>
</feature>
<evidence type="ECO:0000256" key="8">
    <source>
        <dbReference type="ARBA" id="ARBA00062171"/>
    </source>
</evidence>
<feature type="region of interest" description="Disordered" evidence="10">
    <location>
        <begin position="1102"/>
        <end position="1161"/>
    </location>
</feature>
<dbReference type="AlphaFoldDB" id="A0AAN6GSA4"/>
<evidence type="ECO:0000256" key="4">
    <source>
        <dbReference type="ARBA" id="ARBA00023015"/>
    </source>
</evidence>
<keyword evidence="6" id="KW-0804">Transcription</keyword>
<keyword evidence="12" id="KW-0418">Kinase</keyword>
<feature type="compositionally biased region" description="Basic residues" evidence="10">
    <location>
        <begin position="1152"/>
        <end position="1161"/>
    </location>
</feature>
<dbReference type="GO" id="GO:0043565">
    <property type="term" value="F:sequence-specific DNA binding"/>
    <property type="evidence" value="ECO:0007669"/>
    <property type="project" value="InterPro"/>
</dbReference>
<dbReference type="CDD" id="cd17546">
    <property type="entry name" value="REC_hyHK_CKI1_RcsC-like"/>
    <property type="match status" value="1"/>
</dbReference>
<keyword evidence="2 9" id="KW-0597">Phosphoprotein</keyword>
<feature type="compositionally biased region" description="Low complexity" evidence="10">
    <location>
        <begin position="782"/>
        <end position="793"/>
    </location>
</feature>
<dbReference type="FunFam" id="1.10.10.10:FF:000027">
    <property type="entry name" value="Heat shock transcription factor 1"/>
    <property type="match status" value="1"/>
</dbReference>
<dbReference type="Gene3D" id="3.40.50.2300">
    <property type="match status" value="1"/>
</dbReference>
<feature type="region of interest" description="Disordered" evidence="10">
    <location>
        <begin position="323"/>
        <end position="344"/>
    </location>
</feature>
<evidence type="ECO:0000256" key="3">
    <source>
        <dbReference type="ARBA" id="ARBA00023012"/>
    </source>
</evidence>
<evidence type="ECO:0000256" key="7">
    <source>
        <dbReference type="ARBA" id="ARBA00023242"/>
    </source>
</evidence>
<dbReference type="Gene3D" id="1.10.10.10">
    <property type="entry name" value="Winged helix-like DNA-binding domain superfamily/Winged helix DNA-binding domain"/>
    <property type="match status" value="1"/>
</dbReference>
<comment type="subunit">
    <text evidence="8">Homotrimer. Homotrimerization increases the affinity of HSF1 to DNA. Interacts with transcriptional coregulator SSA1 on chromatin.</text>
</comment>
<keyword evidence="3" id="KW-0902">Two-component regulatory system</keyword>
<feature type="compositionally biased region" description="Low complexity" evidence="10">
    <location>
        <begin position="703"/>
        <end position="718"/>
    </location>
</feature>
<dbReference type="SUPFAM" id="SSF52172">
    <property type="entry name" value="CheY-like"/>
    <property type="match status" value="1"/>
</dbReference>
<dbReference type="InterPro" id="IPR000232">
    <property type="entry name" value="HSF_DNA-bd"/>
</dbReference>
<dbReference type="SMART" id="SM00448">
    <property type="entry name" value="REC"/>
    <property type="match status" value="1"/>
</dbReference>
<dbReference type="Pfam" id="PF00447">
    <property type="entry name" value="HSF_DNA-bind"/>
    <property type="match status" value="1"/>
</dbReference>
<proteinExistence type="predicted"/>
<keyword evidence="13" id="KW-1185">Reference proteome</keyword>
<comment type="subcellular location">
    <subcellularLocation>
        <location evidence="1">Nucleus</location>
    </subcellularLocation>
</comment>
<dbReference type="SMART" id="SM00415">
    <property type="entry name" value="HSF"/>
    <property type="match status" value="1"/>
</dbReference>
<dbReference type="InterPro" id="IPR001789">
    <property type="entry name" value="Sig_transdc_resp-reg_receiver"/>
</dbReference>
<keyword evidence="12" id="KW-0808">Transferase</keyword>
<dbReference type="PANTHER" id="PTHR45339:SF1">
    <property type="entry name" value="HYBRID SIGNAL TRANSDUCTION HISTIDINE KINASE J"/>
    <property type="match status" value="1"/>
</dbReference>
<evidence type="ECO:0000256" key="10">
    <source>
        <dbReference type="SAM" id="MobiDB-lite"/>
    </source>
</evidence>
<dbReference type="SUPFAM" id="SSF46785">
    <property type="entry name" value="Winged helix' DNA-binding domain"/>
    <property type="match status" value="1"/>
</dbReference>
<protein>
    <submittedName>
        <fullName evidence="12">Kinase-regulated stress-responsive transcription factor skn7</fullName>
    </submittedName>
</protein>
<dbReference type="Proteomes" id="UP001176517">
    <property type="component" value="Unassembled WGS sequence"/>
</dbReference>
<evidence type="ECO:0000256" key="1">
    <source>
        <dbReference type="ARBA" id="ARBA00004123"/>
    </source>
</evidence>
<feature type="region of interest" description="Disordered" evidence="10">
    <location>
        <begin position="151"/>
        <end position="183"/>
    </location>
</feature>
<feature type="compositionally biased region" description="Low complexity" evidence="10">
    <location>
        <begin position="572"/>
        <end position="594"/>
    </location>
</feature>
<evidence type="ECO:0000313" key="13">
    <source>
        <dbReference type="Proteomes" id="UP001176517"/>
    </source>
</evidence>
<feature type="region of interest" description="Disordered" evidence="10">
    <location>
        <begin position="485"/>
        <end position="615"/>
    </location>
</feature>
<comment type="caution">
    <text evidence="12">The sequence shown here is derived from an EMBL/GenBank/DDBJ whole genome shotgun (WGS) entry which is preliminary data.</text>
</comment>
<dbReference type="EMBL" id="JAPDMZ010000027">
    <property type="protein sequence ID" value="KAK0555448.1"/>
    <property type="molecule type" value="Genomic_DNA"/>
</dbReference>
<dbReference type="Pfam" id="PF00072">
    <property type="entry name" value="Response_reg"/>
    <property type="match status" value="1"/>
</dbReference>
<feature type="modified residue" description="4-aspartylphosphate" evidence="9">
    <location>
        <position position="860"/>
    </location>
</feature>
<dbReference type="InterPro" id="IPR036390">
    <property type="entry name" value="WH_DNA-bd_sf"/>
</dbReference>
<dbReference type="PROSITE" id="PS50110">
    <property type="entry name" value="RESPONSE_REGULATORY"/>
    <property type="match status" value="1"/>
</dbReference>
<evidence type="ECO:0000256" key="5">
    <source>
        <dbReference type="ARBA" id="ARBA00023125"/>
    </source>
</evidence>
<keyword evidence="5" id="KW-0238">DNA-binding</keyword>
<dbReference type="InterPro" id="IPR036388">
    <property type="entry name" value="WH-like_DNA-bd_sf"/>
</dbReference>
<dbReference type="FunFam" id="3.40.50.2300:FF:000212">
    <property type="entry name" value="Stress response regulator/HFS transcription factor"/>
    <property type="match status" value="1"/>
</dbReference>
<dbReference type="InterPro" id="IPR011006">
    <property type="entry name" value="CheY-like_superfamily"/>
</dbReference>
<feature type="region of interest" description="Disordered" evidence="10">
    <location>
        <begin position="654"/>
        <end position="760"/>
    </location>
</feature>
<evidence type="ECO:0000256" key="9">
    <source>
        <dbReference type="PROSITE-ProRule" id="PRU00169"/>
    </source>
</evidence>
<dbReference type="GO" id="GO:0016301">
    <property type="term" value="F:kinase activity"/>
    <property type="evidence" value="ECO:0007669"/>
    <property type="project" value="UniProtKB-KW"/>
</dbReference>
<evidence type="ECO:0000313" key="12">
    <source>
        <dbReference type="EMBL" id="KAK0555448.1"/>
    </source>
</evidence>
<feature type="compositionally biased region" description="Basic residues" evidence="10">
    <location>
        <begin position="323"/>
        <end position="332"/>
    </location>
</feature>
<evidence type="ECO:0000256" key="2">
    <source>
        <dbReference type="ARBA" id="ARBA00022553"/>
    </source>
</evidence>
<organism evidence="12 13">
    <name type="scientific">Tilletia horrida</name>
    <dbReference type="NCBI Taxonomy" id="155126"/>
    <lineage>
        <taxon>Eukaryota</taxon>
        <taxon>Fungi</taxon>
        <taxon>Dikarya</taxon>
        <taxon>Basidiomycota</taxon>
        <taxon>Ustilaginomycotina</taxon>
        <taxon>Exobasidiomycetes</taxon>
        <taxon>Tilletiales</taxon>
        <taxon>Tilletiaceae</taxon>
        <taxon>Tilletia</taxon>
    </lineage>
</organism>
<dbReference type="PRINTS" id="PR00056">
    <property type="entry name" value="HSFDOMAIN"/>
</dbReference>
<feature type="compositionally biased region" description="Low complexity" evidence="10">
    <location>
        <begin position="25"/>
        <end position="55"/>
    </location>
</feature>
<name>A0AAN6GSA4_9BASI</name>
<keyword evidence="4" id="KW-0805">Transcription regulation</keyword>
<dbReference type="PANTHER" id="PTHR45339">
    <property type="entry name" value="HYBRID SIGNAL TRANSDUCTION HISTIDINE KINASE J"/>
    <property type="match status" value="1"/>
</dbReference>
<keyword evidence="7" id="KW-0539">Nucleus</keyword>
<feature type="compositionally biased region" description="Gly residues" evidence="10">
    <location>
        <begin position="14"/>
        <end position="24"/>
    </location>
</feature>
<dbReference type="GO" id="GO:0005634">
    <property type="term" value="C:nucleus"/>
    <property type="evidence" value="ECO:0007669"/>
    <property type="project" value="UniProtKB-SubCell"/>
</dbReference>